<comment type="caution">
    <text evidence="10">The sequence shown here is derived from an EMBL/GenBank/DDBJ whole genome shotgun (WGS) entry which is preliminary data.</text>
</comment>
<dbReference type="InterPro" id="IPR017800">
    <property type="entry name" value="ADOP"/>
</dbReference>
<reference evidence="10 11" key="1">
    <citation type="journal article" date="2019" name="Int. J. Syst. Evol. Microbiol.">
        <title>The Global Catalogue of Microorganisms (GCM) 10K type strain sequencing project: providing services to taxonomists for standard genome sequencing and annotation.</title>
        <authorList>
            <consortium name="The Broad Institute Genomics Platform"/>
            <consortium name="The Broad Institute Genome Sequencing Center for Infectious Disease"/>
            <person name="Wu L."/>
            <person name="Ma J."/>
        </authorList>
    </citation>
    <scope>NUCLEOTIDE SEQUENCE [LARGE SCALE GENOMIC DNA]</scope>
    <source>
        <strain evidence="10 11">JCM 15421</strain>
    </source>
</reference>
<protein>
    <submittedName>
        <fullName evidence="10">ABC transporter permease</fullName>
    </submittedName>
</protein>
<evidence type="ECO:0000256" key="6">
    <source>
        <dbReference type="ARBA" id="ARBA00038076"/>
    </source>
</evidence>
<feature type="transmembrane region" description="Helical" evidence="7">
    <location>
        <begin position="738"/>
        <end position="757"/>
    </location>
</feature>
<feature type="domain" description="ABC3 transporter permease C-terminal" evidence="8">
    <location>
        <begin position="277"/>
        <end position="393"/>
    </location>
</feature>
<evidence type="ECO:0000313" key="10">
    <source>
        <dbReference type="EMBL" id="GAA0719664.1"/>
    </source>
</evidence>
<evidence type="ECO:0000256" key="1">
    <source>
        <dbReference type="ARBA" id="ARBA00004651"/>
    </source>
</evidence>
<sequence length="805" mass="86176">MIGVLHELKTAARAIATRPAFSALVIGVLAAGLACVIFMLVMVNAFVVRPLPFAAPEQLLHAGIADNHGSDSLDDVAGRDLIQLRRQLEGSAEVAGFEQATVNLSDLDRPERFDGAKVSANLWRVFGVAPMLGRDFAADDEHPGSAAVVMLSWDLWQHRYGGDRAIVGRQVRVNAQPATVIGVMPADFSYPYKEVVWIPASLSEATPASDDDAYTVVIRRHANIENAAITAALDTWFAGAARAEPDRFRGLHMGIEPLSYLTVSRTTRAVLDVMLAAVALVLLVACANAANLLLTRTLGRGQELAVRVALGASRARLTLHLLMQSLLLSLIATLIALLLAKIGVAWQHAQWHAATNGPPHWLRFDMDPIVIAQVVGVALLTALATGLLPAWRAGGEALAGNLRDGTRSVAGGPFARISRILVVGEIVLSCALLISVGTMVRGIAALDRIDVGIDSSHLLTARLGLFANTYPTGADQLRLYERLTDRLRADAGVVDASASTLLPLRYSSGLDVLPEGTPFDGGPLPQVRQGAVDDHFLSAYGVRLLRGRFFDDRDHADGERVAVVDQHFADRYKAGGDVIGRRFRTDPRQADGPVVTVIGVIAPLRLNSPGAEPQPALLTSLRQAPARFVSLAVRTRSEPAAFAQHLTELMRQVDPDTPLYWVRDYAAVVRDVTFGERVVAQLFGIFGVIALALAGAGLYGVVAFNVSQRTREIGVRRALGEPNASVLRNVFARTGWQLGVGLALGLAAGIPFTRLLTRSLPAIAASDPMAIVSALLVLIIAAFLAVILPARRALHVDPMIALRHE</sequence>
<gene>
    <name evidence="10" type="ORF">GCM10009105_28350</name>
</gene>
<feature type="transmembrane region" description="Helical" evidence="7">
    <location>
        <begin position="326"/>
        <end position="349"/>
    </location>
</feature>
<name>A0ABN1IR96_9GAMM</name>
<dbReference type="PANTHER" id="PTHR30572:SF4">
    <property type="entry name" value="ABC TRANSPORTER PERMEASE YTRF"/>
    <property type="match status" value="1"/>
</dbReference>
<dbReference type="NCBIfam" id="TIGR03434">
    <property type="entry name" value="ADOP"/>
    <property type="match status" value="1"/>
</dbReference>
<dbReference type="Proteomes" id="UP001501523">
    <property type="component" value="Unassembled WGS sequence"/>
</dbReference>
<keyword evidence="11" id="KW-1185">Reference proteome</keyword>
<evidence type="ECO:0000313" key="11">
    <source>
        <dbReference type="Proteomes" id="UP001501523"/>
    </source>
</evidence>
<feature type="domain" description="MacB-like periplasmic core" evidence="9">
    <location>
        <begin position="426"/>
        <end position="648"/>
    </location>
</feature>
<evidence type="ECO:0000256" key="3">
    <source>
        <dbReference type="ARBA" id="ARBA00022692"/>
    </source>
</evidence>
<feature type="domain" description="MacB-like periplasmic core" evidence="9">
    <location>
        <begin position="22"/>
        <end position="226"/>
    </location>
</feature>
<keyword evidence="3 7" id="KW-0812">Transmembrane</keyword>
<feature type="transmembrane region" description="Helical" evidence="7">
    <location>
        <begin position="682"/>
        <end position="707"/>
    </location>
</feature>
<comment type="similarity">
    <text evidence="6">Belongs to the ABC-4 integral membrane protein family.</text>
</comment>
<evidence type="ECO:0000259" key="8">
    <source>
        <dbReference type="Pfam" id="PF02687"/>
    </source>
</evidence>
<keyword evidence="4 7" id="KW-1133">Transmembrane helix</keyword>
<accession>A0ABN1IR96</accession>
<comment type="subcellular location">
    <subcellularLocation>
        <location evidence="1">Cell membrane</location>
        <topology evidence="1">Multi-pass membrane protein</topology>
    </subcellularLocation>
</comment>
<feature type="transmembrane region" description="Helical" evidence="7">
    <location>
        <begin position="420"/>
        <end position="440"/>
    </location>
</feature>
<feature type="transmembrane region" description="Helical" evidence="7">
    <location>
        <begin position="273"/>
        <end position="294"/>
    </location>
</feature>
<dbReference type="EMBL" id="BAAAEU010000024">
    <property type="protein sequence ID" value="GAA0719664.1"/>
    <property type="molecule type" value="Genomic_DNA"/>
</dbReference>
<proteinExistence type="inferred from homology"/>
<evidence type="ECO:0000256" key="7">
    <source>
        <dbReference type="SAM" id="Phobius"/>
    </source>
</evidence>
<organism evidence="10 11">
    <name type="scientific">Dokdonella soli</name>
    <dbReference type="NCBI Taxonomy" id="529810"/>
    <lineage>
        <taxon>Bacteria</taxon>
        <taxon>Pseudomonadati</taxon>
        <taxon>Pseudomonadota</taxon>
        <taxon>Gammaproteobacteria</taxon>
        <taxon>Lysobacterales</taxon>
        <taxon>Rhodanobacteraceae</taxon>
        <taxon>Dokdonella</taxon>
    </lineage>
</organism>
<evidence type="ECO:0000256" key="5">
    <source>
        <dbReference type="ARBA" id="ARBA00023136"/>
    </source>
</evidence>
<dbReference type="RefSeq" id="WP_343792274.1">
    <property type="nucleotide sequence ID" value="NZ_BAAAEU010000024.1"/>
</dbReference>
<dbReference type="Pfam" id="PF02687">
    <property type="entry name" value="FtsX"/>
    <property type="match status" value="2"/>
</dbReference>
<dbReference type="Pfam" id="PF12704">
    <property type="entry name" value="MacB_PCD"/>
    <property type="match status" value="2"/>
</dbReference>
<dbReference type="InterPro" id="IPR025857">
    <property type="entry name" value="MacB_PCD"/>
</dbReference>
<keyword evidence="2" id="KW-1003">Cell membrane</keyword>
<dbReference type="InterPro" id="IPR003838">
    <property type="entry name" value="ABC3_permease_C"/>
</dbReference>
<dbReference type="InterPro" id="IPR050250">
    <property type="entry name" value="Macrolide_Exporter_MacB"/>
</dbReference>
<evidence type="ECO:0000256" key="4">
    <source>
        <dbReference type="ARBA" id="ARBA00022989"/>
    </source>
</evidence>
<feature type="domain" description="ABC3 transporter permease C-terminal" evidence="8">
    <location>
        <begin position="685"/>
        <end position="798"/>
    </location>
</feature>
<feature type="transmembrane region" description="Helical" evidence="7">
    <location>
        <begin position="769"/>
        <end position="790"/>
    </location>
</feature>
<evidence type="ECO:0000259" key="9">
    <source>
        <dbReference type="Pfam" id="PF12704"/>
    </source>
</evidence>
<feature type="transmembrane region" description="Helical" evidence="7">
    <location>
        <begin position="369"/>
        <end position="391"/>
    </location>
</feature>
<evidence type="ECO:0000256" key="2">
    <source>
        <dbReference type="ARBA" id="ARBA00022475"/>
    </source>
</evidence>
<feature type="transmembrane region" description="Helical" evidence="7">
    <location>
        <begin position="21"/>
        <end position="47"/>
    </location>
</feature>
<dbReference type="PANTHER" id="PTHR30572">
    <property type="entry name" value="MEMBRANE COMPONENT OF TRANSPORTER-RELATED"/>
    <property type="match status" value="1"/>
</dbReference>
<keyword evidence="5 7" id="KW-0472">Membrane</keyword>